<protein>
    <submittedName>
        <fullName evidence="4">Uncharacterized protein LOC116412841</fullName>
    </submittedName>
</protein>
<reference evidence="4" key="1">
    <citation type="submission" date="2025-08" db="UniProtKB">
        <authorList>
            <consortium name="RefSeq"/>
        </authorList>
    </citation>
    <scope>IDENTIFICATION</scope>
    <source>
        <tissue evidence="4">Whole larvae</tissue>
    </source>
</reference>
<dbReference type="Gene3D" id="3.40.50.1010">
    <property type="entry name" value="5'-nuclease"/>
    <property type="match status" value="1"/>
</dbReference>
<feature type="compositionally biased region" description="Basic and acidic residues" evidence="1">
    <location>
        <begin position="46"/>
        <end position="62"/>
    </location>
</feature>
<dbReference type="KEGG" id="gmw:116412841"/>
<evidence type="ECO:0000256" key="1">
    <source>
        <dbReference type="SAM" id="MobiDB-lite"/>
    </source>
</evidence>
<evidence type="ECO:0000313" key="3">
    <source>
        <dbReference type="Proteomes" id="UP001652740"/>
    </source>
</evidence>
<dbReference type="RefSeq" id="XP_031764248.2">
    <property type="nucleotide sequence ID" value="XM_031908388.2"/>
</dbReference>
<gene>
    <name evidence="4" type="primary">LOC116412841</name>
</gene>
<feature type="region of interest" description="Disordered" evidence="1">
    <location>
        <begin position="46"/>
        <end position="70"/>
    </location>
</feature>
<keyword evidence="3" id="KW-1185">Reference proteome</keyword>
<evidence type="ECO:0000313" key="4">
    <source>
        <dbReference type="RefSeq" id="XP_031764248.2"/>
    </source>
</evidence>
<proteinExistence type="predicted"/>
<organism evidence="3 4">
    <name type="scientific">Galleria mellonella</name>
    <name type="common">Greater wax moth</name>
    <dbReference type="NCBI Taxonomy" id="7137"/>
    <lineage>
        <taxon>Eukaryota</taxon>
        <taxon>Metazoa</taxon>
        <taxon>Ecdysozoa</taxon>
        <taxon>Arthropoda</taxon>
        <taxon>Hexapoda</taxon>
        <taxon>Insecta</taxon>
        <taxon>Pterygota</taxon>
        <taxon>Neoptera</taxon>
        <taxon>Endopterygota</taxon>
        <taxon>Lepidoptera</taxon>
        <taxon>Glossata</taxon>
        <taxon>Ditrysia</taxon>
        <taxon>Pyraloidea</taxon>
        <taxon>Pyralidae</taxon>
        <taxon>Galleriinae</taxon>
        <taxon>Galleria</taxon>
    </lineage>
</organism>
<dbReference type="Proteomes" id="UP001652740">
    <property type="component" value="Unplaced"/>
</dbReference>
<dbReference type="InterPro" id="IPR002716">
    <property type="entry name" value="PIN_dom"/>
</dbReference>
<feature type="domain" description="PIN" evidence="2">
    <location>
        <begin position="382"/>
        <end position="503"/>
    </location>
</feature>
<sequence>MNPNKKDNSGWILCPSKSFPGKFYYFNVTNGETAWSLNDTDKKNVRKDHNIENISDKSHNYPEPKSPPADYQIPTSSHVNYMNYQYPPQKPVNLTQPTPVFGQVIFPKYITESGPYMQNVIWTPIQLSTPVLVTSTPIKQTVNQKTQTFAEENHAHVPQTCGIPLFKRFKNFETPLLSFNDENKIKETNNLLSNLTNVSNTKIDNQITITQVVEPTTPVQTNNNNVTFRTLLALAHEKKKFQSDSESRNEINQVPMKTDTSISVLKTSPVRSGDKVEDDVEKNIVKLDALDKTDLRFLLVAKRRKSIDLGNLSMDTEEEIAKPIGKKRVSFDLTTRDDFSSEDVYYIDNEGNVNNTYEEELNTLKILKNLAPSHLQSDIWYIVVDAEILLEELAFIDSFVKLDSSCRLLVPRSVMEVMVAAGRGEDGGRRIVVARHIVRKLTASPPHIVVQELETSETAKNMSAIDRILNCCLKKSRQNYHVVLLTNDAKLYTKAESLHLHCYKLDEIKHGVQPQVTFEPEKLHVSVKNDNENLFLQSANDLNPFLLSKTIDFTVNVSRKPLFDKSQVQIVKHMADANTSPIKFDQIKNTDLEGISVQNKICEVDHERDSRICPDINADLKNMFRKSVTIKKYDYNSDRQIENQIDSFESHNQNSGKELPPNKLQNILINFPNTIEQRCQNVFDNSNQLGRENCTFEIQNQFDKENLSHTRKENGYKNMPVLDESQKIDPEASLDDILKSFNVINKDMEDTIKFKIDELFCSYSQIMEDALTILLQRCGDSNSLPLSPPWTLQEATVCIKEVCKDQNTVVVVDKLLIMLHSSSENGKLDSNMQANDFMQITGCSVILLESLQAVYPDCEALSEAEQLLINLIHNIQKPPSLDQKDLVPHSVPSHNLEEETVTPRKCFVKEPSKVLQYLQKHFPQWKTNVEVKETPKEESYTINNDTKIVRTFGRNLKNLTINNTKSLSLAQPGIDDAYTGTRTNETKVKCQINDVIIISNETKLPQQVDSTDNNNFTKLDESNYTRQLECANVDKEHDVSERDDVYFNTAVHGDTSNDVLNNGPKVIKNIRLIDAFEEKSKILCNLEALDYNTLPLSSIRNESFSIANNVNVIDDDDINKVTINNTDSVVLNNDNDYTANNKSAIGGSDTNRDDCTNDSGFESESMQAYSLLKIFLIELSGSLKSIYKFIDDNIAEFKYDENIQDEKKRHLHNKASLTHCHLANIIDKLKGIIQRESKESSELKELLIKAGIQASTDKRMTRYRQVVTKCLEQAQMLENALKMMLALTDDDDASISTVSLQTIKYYNLFEN</sequence>
<evidence type="ECO:0000259" key="2">
    <source>
        <dbReference type="Pfam" id="PF13638"/>
    </source>
</evidence>
<accession>A0A6J3BSE3</accession>
<dbReference type="GeneID" id="116412841"/>
<name>A0A6J3BSE3_GALME</name>
<dbReference type="Pfam" id="PF13638">
    <property type="entry name" value="PIN_4"/>
    <property type="match status" value="1"/>
</dbReference>